<evidence type="ECO:0000256" key="1">
    <source>
        <dbReference type="SAM" id="SignalP"/>
    </source>
</evidence>
<feature type="signal peptide" evidence="1">
    <location>
        <begin position="1"/>
        <end position="21"/>
    </location>
</feature>
<evidence type="ECO:0000313" key="3">
    <source>
        <dbReference type="Proteomes" id="UP001185706"/>
    </source>
</evidence>
<dbReference type="EMBL" id="JAVBIB010000020">
    <property type="protein sequence ID" value="MDV2420262.1"/>
    <property type="molecule type" value="Genomic_DNA"/>
</dbReference>
<accession>A0AAE4SZS8</accession>
<gene>
    <name evidence="2" type="ORF">RAE03_10855</name>
</gene>
<organism evidence="2 3">
    <name type="scientific">Corynebacterium tuberculostearicum</name>
    <dbReference type="NCBI Taxonomy" id="38304"/>
    <lineage>
        <taxon>Bacteria</taxon>
        <taxon>Bacillati</taxon>
        <taxon>Actinomycetota</taxon>
        <taxon>Actinomycetes</taxon>
        <taxon>Mycobacteriales</taxon>
        <taxon>Corynebacteriaceae</taxon>
        <taxon>Corynebacterium</taxon>
    </lineage>
</organism>
<feature type="chain" id="PRO_5042147112" evidence="1">
    <location>
        <begin position="22"/>
        <end position="73"/>
    </location>
</feature>
<proteinExistence type="predicted"/>
<reference evidence="2" key="1">
    <citation type="submission" date="2023-08" db="EMBL/GenBank/DDBJ databases">
        <title>Genomic characterization of the C. tuberculostearicum species complex, a ubiquitous member of the human skin microbiome.</title>
        <authorList>
            <person name="Ahmed N."/>
            <person name="Deming C."/>
            <person name="Conlan S."/>
            <person name="Segre J."/>
        </authorList>
    </citation>
    <scope>NUCLEOTIDE SEQUENCE</scope>
    <source>
        <strain evidence="2">CTNIH22</strain>
    </source>
</reference>
<keyword evidence="1" id="KW-0732">Signal</keyword>
<dbReference type="AlphaFoldDB" id="A0AAE4SZS8"/>
<dbReference type="Proteomes" id="UP001185706">
    <property type="component" value="Unassembled WGS sequence"/>
</dbReference>
<name>A0AAE4SZS8_9CORY</name>
<protein>
    <submittedName>
        <fullName evidence="2">Uncharacterized protein</fullName>
    </submittedName>
</protein>
<dbReference type="RefSeq" id="WP_259887428.1">
    <property type="nucleotide sequence ID" value="NZ_JAVBIA010000008.1"/>
</dbReference>
<sequence>MKKRTALAAIAASTFGIGAFAEQGEAEVSNVAEAQTQLSARSIVNDLGIDSGTYELTPTSNGSPETWEGLLAG</sequence>
<evidence type="ECO:0000313" key="2">
    <source>
        <dbReference type="EMBL" id="MDV2420262.1"/>
    </source>
</evidence>
<comment type="caution">
    <text evidence="2">The sequence shown here is derived from an EMBL/GenBank/DDBJ whole genome shotgun (WGS) entry which is preliminary data.</text>
</comment>